<comment type="cofactor">
    <cofactor evidence="1 9 10">
        <name>FMN</name>
        <dbReference type="ChEBI" id="CHEBI:58210"/>
    </cofactor>
</comment>
<feature type="binding site" evidence="9">
    <location>
        <position position="105"/>
    </location>
    <ligand>
        <name>FMN</name>
        <dbReference type="ChEBI" id="CHEBI:58210"/>
    </ligand>
</feature>
<feature type="site" description="Interacts with tRNA" evidence="9">
    <location>
        <position position="132"/>
    </location>
</feature>
<keyword evidence="5 9" id="KW-0819">tRNA processing</keyword>
<comment type="catalytic activity">
    <reaction evidence="9">
        <text>5,6-dihydrouridine(20a) in tRNA + NAD(+) = uridine(20a) in tRNA + NADH + H(+)</text>
        <dbReference type="Rhea" id="RHEA:53348"/>
        <dbReference type="Rhea" id="RHEA-COMP:13535"/>
        <dbReference type="Rhea" id="RHEA-COMP:13536"/>
        <dbReference type="ChEBI" id="CHEBI:15378"/>
        <dbReference type="ChEBI" id="CHEBI:57540"/>
        <dbReference type="ChEBI" id="CHEBI:57945"/>
        <dbReference type="ChEBI" id="CHEBI:65315"/>
        <dbReference type="ChEBI" id="CHEBI:74443"/>
    </reaction>
</comment>
<dbReference type="Pfam" id="PF01207">
    <property type="entry name" value="Dus"/>
    <property type="match status" value="1"/>
</dbReference>
<evidence type="ECO:0000256" key="11">
    <source>
        <dbReference type="SAM" id="MobiDB-lite"/>
    </source>
</evidence>
<evidence type="ECO:0000256" key="3">
    <source>
        <dbReference type="ARBA" id="ARBA00022630"/>
    </source>
</evidence>
<dbReference type="GO" id="GO:0102264">
    <property type="term" value="F:tRNA-dihydrouridine20 synthase activity"/>
    <property type="evidence" value="ECO:0007669"/>
    <property type="project" value="UniProtKB-EC"/>
</dbReference>
<keyword evidence="14" id="KW-1185">Reference proteome</keyword>
<dbReference type="CDD" id="cd02801">
    <property type="entry name" value="DUS_like_FMN"/>
    <property type="match status" value="1"/>
</dbReference>
<dbReference type="NCBIfam" id="TIGR00742">
    <property type="entry name" value="yjbN"/>
    <property type="match status" value="1"/>
</dbReference>
<dbReference type="EMBL" id="JAGQDG010000002">
    <property type="protein sequence ID" value="MBQ0934759.1"/>
    <property type="molecule type" value="Genomic_DNA"/>
</dbReference>
<evidence type="ECO:0000256" key="1">
    <source>
        <dbReference type="ARBA" id="ARBA00001917"/>
    </source>
</evidence>
<feature type="binding site" evidence="9">
    <location>
        <begin position="52"/>
        <end position="54"/>
    </location>
    <ligand>
        <name>FMN</name>
        <dbReference type="ChEBI" id="CHEBI:58210"/>
    </ligand>
</feature>
<proteinExistence type="inferred from homology"/>
<keyword evidence="3 9" id="KW-0285">Flavoprotein</keyword>
<dbReference type="HAMAP" id="MF_02041">
    <property type="entry name" value="DusA_subfam"/>
    <property type="match status" value="1"/>
</dbReference>
<feature type="binding site" evidence="9">
    <location>
        <position position="206"/>
    </location>
    <ligand>
        <name>FMN</name>
        <dbReference type="ChEBI" id="CHEBI:58210"/>
    </ligand>
</feature>
<comment type="similarity">
    <text evidence="9">Belongs to the Dus family. DusA subfamily.</text>
</comment>
<dbReference type="PANTHER" id="PTHR42907:SF1">
    <property type="entry name" value="FMN-LINKED OXIDOREDUCTASES SUPERFAMILY PROTEIN"/>
    <property type="match status" value="1"/>
</dbReference>
<feature type="active site" description="Proton donor" evidence="9">
    <location>
        <position position="135"/>
    </location>
</feature>
<dbReference type="PROSITE" id="PS01136">
    <property type="entry name" value="UPF0034"/>
    <property type="match status" value="1"/>
</dbReference>
<feature type="binding site" evidence="9">
    <location>
        <position position="174"/>
    </location>
    <ligand>
        <name>FMN</name>
        <dbReference type="ChEBI" id="CHEBI:58210"/>
    </ligand>
</feature>
<feature type="site" description="Interacts with tRNA; defines subfamily-specific binding signature" evidence="9">
    <location>
        <position position="339"/>
    </location>
</feature>
<feature type="domain" description="DUS-like FMN-binding" evidence="12">
    <location>
        <begin position="50"/>
        <end position="348"/>
    </location>
</feature>
<evidence type="ECO:0000256" key="7">
    <source>
        <dbReference type="ARBA" id="ARBA00022884"/>
    </source>
</evidence>
<name>A0ABS5DUG0_9BURK</name>
<organism evidence="13 14">
    <name type="scientific">Ideonella paludis</name>
    <dbReference type="NCBI Taxonomy" id="1233411"/>
    <lineage>
        <taxon>Bacteria</taxon>
        <taxon>Pseudomonadati</taxon>
        <taxon>Pseudomonadota</taxon>
        <taxon>Betaproteobacteria</taxon>
        <taxon>Burkholderiales</taxon>
        <taxon>Sphaerotilaceae</taxon>
        <taxon>Ideonella</taxon>
    </lineage>
</organism>
<evidence type="ECO:0000256" key="5">
    <source>
        <dbReference type="ARBA" id="ARBA00022694"/>
    </source>
</evidence>
<feature type="site" description="Interacts with tRNA; defines subfamily-specific binding signature" evidence="9">
    <location>
        <position position="336"/>
    </location>
</feature>
<feature type="binding site" evidence="9">
    <location>
        <begin position="268"/>
        <end position="269"/>
    </location>
    <ligand>
        <name>FMN</name>
        <dbReference type="ChEBI" id="CHEBI:58210"/>
    </ligand>
</feature>
<keyword evidence="7 9" id="KW-0694">RNA-binding</keyword>
<feature type="region of interest" description="Disordered" evidence="11">
    <location>
        <begin position="1"/>
        <end position="43"/>
    </location>
</feature>
<sequence length="363" mass="40887">MRWPTAWRSRPEPGSPLRSPPRGVGSSNEAPRDNARVTEPISPSPWRLSVAPMLDWTDKHCRTFHRKITRHTRLYTEMVNSGAILHGDQERHLAFNADEHPVALQLGGSDPADLGACARVAERFGYDEVNLNCGCPSERVQKGAFGACLMAEAPLVADGVKAMRDACSLPVTVKHRIGIDRIERYEFVRDFVGTVADAGCEVFIVHARNAWLQGLSPKENRDIPPLRYELVYQLKREFPHLTIVINGGIKTNAEIETHLQHVDGVMVGREAYHNPWLMHDWDQRFWGETEPSALTREAVEAEMVAYMAQQMQTAAVPWAHMARHMLGLRHGLAGARRWRQVWSDHKLKALSPLEVSRLAAQAQ</sequence>
<feature type="binding site" evidence="9">
    <location>
        <begin position="246"/>
        <end position="248"/>
    </location>
    <ligand>
        <name>FMN</name>
        <dbReference type="ChEBI" id="CHEBI:58210"/>
    </ligand>
</feature>
<dbReference type="EC" id="1.3.1.91" evidence="9"/>
<comment type="function">
    <text evidence="9">Catalyzes the synthesis of 5,6-dihydrouridine (D), a modified base found in the D-loop of most tRNAs, via the reduction of the C5-C6 double bond in target uridines. Specifically modifies U20 and U20a in tRNAs.</text>
</comment>
<dbReference type="Gene3D" id="3.20.20.70">
    <property type="entry name" value="Aldolase class I"/>
    <property type="match status" value="1"/>
</dbReference>
<gene>
    <name evidence="9 13" type="primary">dusA</name>
    <name evidence="13" type="ORF">KAK11_05400</name>
</gene>
<comment type="catalytic activity">
    <reaction evidence="9">
        <text>5,6-dihydrouridine(20) in tRNA + NAD(+) = uridine(20) in tRNA + NADH + H(+)</text>
        <dbReference type="Rhea" id="RHEA:53340"/>
        <dbReference type="Rhea" id="RHEA-COMP:13533"/>
        <dbReference type="Rhea" id="RHEA-COMP:13534"/>
        <dbReference type="ChEBI" id="CHEBI:15378"/>
        <dbReference type="ChEBI" id="CHEBI:57540"/>
        <dbReference type="ChEBI" id="CHEBI:57945"/>
        <dbReference type="ChEBI" id="CHEBI:65315"/>
        <dbReference type="ChEBI" id="CHEBI:74443"/>
        <dbReference type="EC" id="1.3.1.91"/>
    </reaction>
</comment>
<dbReference type="InterPro" id="IPR013785">
    <property type="entry name" value="Aldolase_TIM"/>
</dbReference>
<dbReference type="Proteomes" id="UP000672097">
    <property type="component" value="Unassembled WGS sequence"/>
</dbReference>
<evidence type="ECO:0000256" key="10">
    <source>
        <dbReference type="PIRNR" id="PIRNR006621"/>
    </source>
</evidence>
<dbReference type="NCBIfam" id="NF008774">
    <property type="entry name" value="PRK11815.1"/>
    <property type="match status" value="1"/>
</dbReference>
<evidence type="ECO:0000256" key="9">
    <source>
        <dbReference type="HAMAP-Rule" id="MF_02041"/>
    </source>
</evidence>
<dbReference type="PANTHER" id="PTHR42907">
    <property type="entry name" value="FMN-LINKED OXIDOREDUCTASES SUPERFAMILY PROTEIN"/>
    <property type="match status" value="1"/>
</dbReference>
<keyword evidence="4 9" id="KW-0288">FMN</keyword>
<comment type="catalytic activity">
    <reaction evidence="9">
        <text>5,6-dihydrouridine(20a) in tRNA + NADP(+) = uridine(20a) in tRNA + NADPH + H(+)</text>
        <dbReference type="Rhea" id="RHEA:53344"/>
        <dbReference type="Rhea" id="RHEA-COMP:13535"/>
        <dbReference type="Rhea" id="RHEA-COMP:13536"/>
        <dbReference type="ChEBI" id="CHEBI:15378"/>
        <dbReference type="ChEBI" id="CHEBI:57783"/>
        <dbReference type="ChEBI" id="CHEBI:58349"/>
        <dbReference type="ChEBI" id="CHEBI:65315"/>
        <dbReference type="ChEBI" id="CHEBI:74443"/>
    </reaction>
</comment>
<evidence type="ECO:0000259" key="12">
    <source>
        <dbReference type="Pfam" id="PF01207"/>
    </source>
</evidence>
<keyword evidence="2 9" id="KW-0820">tRNA-binding</keyword>
<feature type="site" description="Interacts with tRNA" evidence="9">
    <location>
        <position position="221"/>
    </location>
</feature>
<dbReference type="InterPro" id="IPR001269">
    <property type="entry name" value="DUS_fam"/>
</dbReference>
<dbReference type="InterPro" id="IPR035587">
    <property type="entry name" value="DUS-like_FMN-bd"/>
</dbReference>
<comment type="catalytic activity">
    <reaction evidence="9">
        <text>5,6-dihydrouridine(20) in tRNA + NADP(+) = uridine(20) in tRNA + NADPH + H(+)</text>
        <dbReference type="Rhea" id="RHEA:53336"/>
        <dbReference type="Rhea" id="RHEA-COMP:13533"/>
        <dbReference type="Rhea" id="RHEA-COMP:13534"/>
        <dbReference type="ChEBI" id="CHEBI:15378"/>
        <dbReference type="ChEBI" id="CHEBI:57783"/>
        <dbReference type="ChEBI" id="CHEBI:58349"/>
        <dbReference type="ChEBI" id="CHEBI:65315"/>
        <dbReference type="ChEBI" id="CHEBI:74443"/>
        <dbReference type="EC" id="1.3.1.91"/>
    </reaction>
</comment>
<accession>A0ABS5DUG0</accession>
<comment type="similarity">
    <text evidence="10">Belongs to the dus family.</text>
</comment>
<dbReference type="InterPro" id="IPR004653">
    <property type="entry name" value="DusA"/>
</dbReference>
<dbReference type="Gene3D" id="1.20.120.1460">
    <property type="match status" value="1"/>
</dbReference>
<keyword evidence="8 9" id="KW-0560">Oxidoreductase</keyword>
<dbReference type="InterPro" id="IPR018517">
    <property type="entry name" value="tRNA_hU_synthase_CS"/>
</dbReference>
<evidence type="ECO:0000313" key="13">
    <source>
        <dbReference type="EMBL" id="MBQ0934759.1"/>
    </source>
</evidence>
<evidence type="ECO:0000256" key="4">
    <source>
        <dbReference type="ARBA" id="ARBA00022643"/>
    </source>
</evidence>
<protein>
    <recommendedName>
        <fullName evidence="9">tRNA-dihydrouridine(20/20a) synthase</fullName>
        <ecNumber evidence="9">1.3.1.91</ecNumber>
    </recommendedName>
    <alternativeName>
        <fullName evidence="9">U20-specific dihydrouridine synthase</fullName>
        <shortName evidence="9">U20-specific Dus</shortName>
    </alternativeName>
    <alternativeName>
        <fullName evidence="9">tRNA-dihydrouridine synthase A</fullName>
    </alternativeName>
</protein>
<comment type="caution">
    <text evidence="13">The sequence shown here is derived from an EMBL/GenBank/DDBJ whole genome shotgun (WGS) entry which is preliminary data.</text>
</comment>
<dbReference type="SUPFAM" id="SSF51395">
    <property type="entry name" value="FMN-linked oxidoreductases"/>
    <property type="match status" value="1"/>
</dbReference>
<evidence type="ECO:0000256" key="6">
    <source>
        <dbReference type="ARBA" id="ARBA00022857"/>
    </source>
</evidence>
<evidence type="ECO:0000313" key="14">
    <source>
        <dbReference type="Proteomes" id="UP000672097"/>
    </source>
</evidence>
<reference evidence="13 14" key="1">
    <citation type="submission" date="2021-04" db="EMBL/GenBank/DDBJ databases">
        <title>The genome sequence of type strain Ideonella paludis KCTC 32238.</title>
        <authorList>
            <person name="Liu Y."/>
        </authorList>
    </citation>
    <scope>NUCLEOTIDE SEQUENCE [LARGE SCALE GENOMIC DNA]</scope>
    <source>
        <strain evidence="13 14">KCTC 32238</strain>
    </source>
</reference>
<keyword evidence="6 9" id="KW-0521">NADP</keyword>
<evidence type="ECO:0000256" key="8">
    <source>
        <dbReference type="ARBA" id="ARBA00023002"/>
    </source>
</evidence>
<feature type="site" description="Interacts with tRNA; defines subfamily-specific binding signature" evidence="9">
    <location>
        <position position="218"/>
    </location>
</feature>
<dbReference type="PIRSF" id="PIRSF006621">
    <property type="entry name" value="Dus"/>
    <property type="match status" value="1"/>
</dbReference>
<evidence type="ECO:0000256" key="2">
    <source>
        <dbReference type="ARBA" id="ARBA00022555"/>
    </source>
</evidence>